<dbReference type="KEGG" id="mgg:MPLG2_0082"/>
<dbReference type="AlphaFoldDB" id="A0A2N9JC91"/>
<proteinExistence type="predicted"/>
<protein>
    <recommendedName>
        <fullName evidence="3">Glycosyltransferase 2-like domain-containing protein</fullName>
    </recommendedName>
</protein>
<gene>
    <name evidence="1" type="ORF">MPLG2_0082</name>
</gene>
<dbReference type="RefSeq" id="WP_158680736.1">
    <property type="nucleotide sequence ID" value="NZ_BAAAGO010000016.1"/>
</dbReference>
<dbReference type="EMBL" id="LT985188">
    <property type="protein sequence ID" value="SPD85118.1"/>
    <property type="molecule type" value="Genomic_DNA"/>
</dbReference>
<evidence type="ECO:0000313" key="2">
    <source>
        <dbReference type="Proteomes" id="UP000238164"/>
    </source>
</evidence>
<reference evidence="1 2" key="1">
    <citation type="submission" date="2018-02" db="EMBL/GenBank/DDBJ databases">
        <authorList>
            <person name="Cohen D.B."/>
            <person name="Kent A.D."/>
        </authorList>
    </citation>
    <scope>NUCLEOTIDE SEQUENCE [LARGE SCALE GENOMIC DNA]</scope>
    <source>
        <strain evidence="1">1</strain>
    </source>
</reference>
<sequence>MLPGDPVWLAESLAQYYPLLDALVIPVPEDGLGWSGAPIPVDECLAEIRRVDTRMIAREIPGRWVNVDHPIMADTAQRQAALEALVGSVDWVVQLDNDEFLPRPRLLMESIDRAAALSLDAVELPMRVLFRRTSSHVFEIAGAHGDLHHEYPGSVLVRPTVRLGNARQVNGRVLRLGAPEASGSIQLSRPPDDSETRVMELAAADAIVHNSWARSSREIRRKVASWGHAGDANFGLYYWLRWWPVPWIWWLIRDFHPFSRGLWPRLRRLPNAGSVADHPHL</sequence>
<dbReference type="OrthoDB" id="745987at2"/>
<keyword evidence="2" id="KW-1185">Reference proteome</keyword>
<dbReference type="Proteomes" id="UP000238164">
    <property type="component" value="Chromosome 1"/>
</dbReference>
<evidence type="ECO:0000313" key="1">
    <source>
        <dbReference type="EMBL" id="SPD85118.1"/>
    </source>
</evidence>
<evidence type="ECO:0008006" key="3">
    <source>
        <dbReference type="Google" id="ProtNLM"/>
    </source>
</evidence>
<accession>A0A2N9JC91</accession>
<name>A0A2N9JC91_9ACTN</name>
<organism evidence="1 2">
    <name type="scientific">Micropruina glycogenica</name>
    <dbReference type="NCBI Taxonomy" id="75385"/>
    <lineage>
        <taxon>Bacteria</taxon>
        <taxon>Bacillati</taxon>
        <taxon>Actinomycetota</taxon>
        <taxon>Actinomycetes</taxon>
        <taxon>Propionibacteriales</taxon>
        <taxon>Nocardioidaceae</taxon>
        <taxon>Micropruina</taxon>
    </lineage>
</organism>